<gene>
    <name evidence="1" type="ORF">DYB36_012808</name>
</gene>
<dbReference type="InterPro" id="IPR008979">
    <property type="entry name" value="Galactose-bd-like_sf"/>
</dbReference>
<name>A0A397BR45_APHAT</name>
<dbReference type="AlphaFoldDB" id="A0A397BR45"/>
<sequence length="149" mass="16596">TYITEAVLNPIHQSIGPGNPLHTFKKDASRTIEPGVVYEATFNFYPTSYFLPHQHQFRVSIVGQETATFDNRVADKATNLTVHFSEEYPSSVTIRSQEVPLPIVKEVPREAAATPITDVATGETPQDPAVVVVKEEEDEFETVPKKDEL</sequence>
<reference evidence="1 2" key="1">
    <citation type="submission" date="2018-08" db="EMBL/GenBank/DDBJ databases">
        <title>Aphanomyces genome sequencing and annotation.</title>
        <authorList>
            <person name="Minardi D."/>
            <person name="Oidtmann B."/>
            <person name="Van Der Giezen M."/>
            <person name="Studholme D.J."/>
        </authorList>
    </citation>
    <scope>NUCLEOTIDE SEQUENCE [LARGE SCALE GENOMIC DNA]</scope>
    <source>
        <strain evidence="1 2">Kv</strain>
    </source>
</reference>
<accession>A0A397BR45</accession>
<dbReference type="EMBL" id="QUSZ01001870">
    <property type="protein sequence ID" value="RHY24426.1"/>
    <property type="molecule type" value="Genomic_DNA"/>
</dbReference>
<dbReference type="Gene3D" id="2.60.120.260">
    <property type="entry name" value="Galactose-binding domain-like"/>
    <property type="match status" value="1"/>
</dbReference>
<proteinExistence type="predicted"/>
<dbReference type="Proteomes" id="UP000265427">
    <property type="component" value="Unassembled WGS sequence"/>
</dbReference>
<comment type="caution">
    <text evidence="1">The sequence shown here is derived from an EMBL/GenBank/DDBJ whole genome shotgun (WGS) entry which is preliminary data.</text>
</comment>
<evidence type="ECO:0000313" key="1">
    <source>
        <dbReference type="EMBL" id="RHY24426.1"/>
    </source>
</evidence>
<feature type="non-terminal residue" evidence="1">
    <location>
        <position position="1"/>
    </location>
</feature>
<dbReference type="SUPFAM" id="SSF49785">
    <property type="entry name" value="Galactose-binding domain-like"/>
    <property type="match status" value="1"/>
</dbReference>
<evidence type="ECO:0000313" key="2">
    <source>
        <dbReference type="Proteomes" id="UP000265427"/>
    </source>
</evidence>
<protein>
    <submittedName>
        <fullName evidence="1">Uncharacterized protein</fullName>
    </submittedName>
</protein>
<organism evidence="1 2">
    <name type="scientific">Aphanomyces astaci</name>
    <name type="common">Crayfish plague agent</name>
    <dbReference type="NCBI Taxonomy" id="112090"/>
    <lineage>
        <taxon>Eukaryota</taxon>
        <taxon>Sar</taxon>
        <taxon>Stramenopiles</taxon>
        <taxon>Oomycota</taxon>
        <taxon>Saprolegniomycetes</taxon>
        <taxon>Saprolegniales</taxon>
        <taxon>Verrucalvaceae</taxon>
        <taxon>Aphanomyces</taxon>
    </lineage>
</organism>